<dbReference type="OrthoDB" id="2505607at2759"/>
<dbReference type="Proteomes" id="UP000269721">
    <property type="component" value="Unassembled WGS sequence"/>
</dbReference>
<proteinExistence type="predicted"/>
<reference evidence="3" key="1">
    <citation type="journal article" date="2018" name="Nat. Microbiol.">
        <title>Leveraging single-cell genomics to expand the fungal tree of life.</title>
        <authorList>
            <person name="Ahrendt S.R."/>
            <person name="Quandt C.A."/>
            <person name="Ciobanu D."/>
            <person name="Clum A."/>
            <person name="Salamov A."/>
            <person name="Andreopoulos B."/>
            <person name="Cheng J.F."/>
            <person name="Woyke T."/>
            <person name="Pelin A."/>
            <person name="Henrissat B."/>
            <person name="Reynolds N.K."/>
            <person name="Benny G.L."/>
            <person name="Smith M.E."/>
            <person name="James T.Y."/>
            <person name="Grigoriev I.V."/>
        </authorList>
    </citation>
    <scope>NUCLEOTIDE SEQUENCE [LARGE SCALE GENOMIC DNA]</scope>
</reference>
<sequence length="139" mass="15374">MLELDMFLGVLLLLEMIDWLVYPGIFASSSTSHHSFQTLANPSPSTWLIISHSALPTAPATWFDPPSYESTDPRVLLTLPSIPCAPGFTFVAGIKIFMFTKRRLDRRRHWGEIIRTLSISGLQIAAVGILAGCGWDDAD</sequence>
<organism evidence="2 3">
    <name type="scientific">Blyttiomyces helicus</name>
    <dbReference type="NCBI Taxonomy" id="388810"/>
    <lineage>
        <taxon>Eukaryota</taxon>
        <taxon>Fungi</taxon>
        <taxon>Fungi incertae sedis</taxon>
        <taxon>Chytridiomycota</taxon>
        <taxon>Chytridiomycota incertae sedis</taxon>
        <taxon>Chytridiomycetes</taxon>
        <taxon>Chytridiomycetes incertae sedis</taxon>
        <taxon>Blyttiomyces</taxon>
    </lineage>
</organism>
<dbReference type="EMBL" id="ML001728">
    <property type="protein sequence ID" value="RKO83054.1"/>
    <property type="molecule type" value="Genomic_DNA"/>
</dbReference>
<evidence type="ECO:0000313" key="3">
    <source>
        <dbReference type="Proteomes" id="UP000269721"/>
    </source>
</evidence>
<feature type="transmembrane region" description="Helical" evidence="1">
    <location>
        <begin position="6"/>
        <end position="25"/>
    </location>
</feature>
<gene>
    <name evidence="2" type="ORF">BDK51DRAFT_37949</name>
</gene>
<feature type="non-terminal residue" evidence="2">
    <location>
        <position position="139"/>
    </location>
</feature>
<keyword evidence="3" id="KW-1185">Reference proteome</keyword>
<feature type="transmembrane region" description="Helical" evidence="1">
    <location>
        <begin position="75"/>
        <end position="98"/>
    </location>
</feature>
<evidence type="ECO:0000313" key="2">
    <source>
        <dbReference type="EMBL" id="RKO83054.1"/>
    </source>
</evidence>
<accession>A0A4P9VU23</accession>
<evidence type="ECO:0000256" key="1">
    <source>
        <dbReference type="SAM" id="Phobius"/>
    </source>
</evidence>
<name>A0A4P9VU23_9FUNG</name>
<keyword evidence="1" id="KW-0472">Membrane</keyword>
<keyword evidence="1" id="KW-1133">Transmembrane helix</keyword>
<keyword evidence="1" id="KW-0812">Transmembrane</keyword>
<dbReference type="AlphaFoldDB" id="A0A4P9VU23"/>
<protein>
    <submittedName>
        <fullName evidence="2">Uncharacterized protein</fullName>
    </submittedName>
</protein>